<evidence type="ECO:0008006" key="4">
    <source>
        <dbReference type="Google" id="ProtNLM"/>
    </source>
</evidence>
<gene>
    <name evidence="2" type="ORF">FHX42_001316</name>
</gene>
<organism evidence="2 3">
    <name type="scientific">Halosaccharopolyspora lacisalsi</name>
    <dbReference type="NCBI Taxonomy" id="1000566"/>
    <lineage>
        <taxon>Bacteria</taxon>
        <taxon>Bacillati</taxon>
        <taxon>Actinomycetota</taxon>
        <taxon>Actinomycetes</taxon>
        <taxon>Pseudonocardiales</taxon>
        <taxon>Pseudonocardiaceae</taxon>
        <taxon>Halosaccharopolyspora</taxon>
    </lineage>
</organism>
<name>A0A839DX16_9PSEU</name>
<feature type="compositionally biased region" description="Basic and acidic residues" evidence="1">
    <location>
        <begin position="22"/>
        <end position="32"/>
    </location>
</feature>
<comment type="caution">
    <text evidence="2">The sequence shown here is derived from an EMBL/GenBank/DDBJ whole genome shotgun (WGS) entry which is preliminary data.</text>
</comment>
<proteinExistence type="predicted"/>
<evidence type="ECO:0000313" key="2">
    <source>
        <dbReference type="EMBL" id="MBA8823987.1"/>
    </source>
</evidence>
<reference evidence="2 3" key="1">
    <citation type="submission" date="2020-07" db="EMBL/GenBank/DDBJ databases">
        <title>Sequencing the genomes of 1000 actinobacteria strains.</title>
        <authorList>
            <person name="Klenk H.-P."/>
        </authorList>
    </citation>
    <scope>NUCLEOTIDE SEQUENCE [LARGE SCALE GENOMIC DNA]</scope>
    <source>
        <strain evidence="2 3">DSM 45975</strain>
    </source>
</reference>
<evidence type="ECO:0000313" key="3">
    <source>
        <dbReference type="Proteomes" id="UP000569329"/>
    </source>
</evidence>
<dbReference type="Proteomes" id="UP000569329">
    <property type="component" value="Unassembled WGS sequence"/>
</dbReference>
<evidence type="ECO:0000256" key="1">
    <source>
        <dbReference type="SAM" id="MobiDB-lite"/>
    </source>
</evidence>
<accession>A0A839DX16</accession>
<sequence length="82" mass="9176">MITGSAYRGAGASVEVPQRRRAREDGLDERPRQSANQNARLRGPDERANAQLKSWKIPRRIRACPHHATPLIDAVQTLIHAD</sequence>
<dbReference type="EMBL" id="JACGWZ010000001">
    <property type="protein sequence ID" value="MBA8823987.1"/>
    <property type="molecule type" value="Genomic_DNA"/>
</dbReference>
<keyword evidence="3" id="KW-1185">Reference proteome</keyword>
<feature type="region of interest" description="Disordered" evidence="1">
    <location>
        <begin position="1"/>
        <end position="49"/>
    </location>
</feature>
<protein>
    <recommendedName>
        <fullName evidence="4">DDE superfamily endonuclease</fullName>
    </recommendedName>
</protein>
<dbReference type="AlphaFoldDB" id="A0A839DX16"/>